<feature type="domain" description="VWFA" evidence="2">
    <location>
        <begin position="89"/>
        <end position="267"/>
    </location>
</feature>
<dbReference type="EMBL" id="FOGL01000015">
    <property type="protein sequence ID" value="SES01738.1"/>
    <property type="molecule type" value="Genomic_DNA"/>
</dbReference>
<dbReference type="PANTHER" id="PTHR37464">
    <property type="entry name" value="BLL2463 PROTEIN"/>
    <property type="match status" value="1"/>
</dbReference>
<keyword evidence="1" id="KW-1133">Transmembrane helix</keyword>
<accession>A0A1H9TXL2</accession>
<keyword evidence="4" id="KW-1185">Reference proteome</keyword>
<organism evidence="3 4">
    <name type="scientific">Gracilibacillus ureilyticus</name>
    <dbReference type="NCBI Taxonomy" id="531814"/>
    <lineage>
        <taxon>Bacteria</taxon>
        <taxon>Bacillati</taxon>
        <taxon>Bacillota</taxon>
        <taxon>Bacilli</taxon>
        <taxon>Bacillales</taxon>
        <taxon>Bacillaceae</taxon>
        <taxon>Gracilibacillus</taxon>
    </lineage>
</organism>
<dbReference type="STRING" id="531814.SAMN04487944_11539"/>
<dbReference type="PANTHER" id="PTHR37464:SF1">
    <property type="entry name" value="BLL2463 PROTEIN"/>
    <property type="match status" value="1"/>
</dbReference>
<dbReference type="PROSITE" id="PS50234">
    <property type="entry name" value="VWFA"/>
    <property type="match status" value="1"/>
</dbReference>
<evidence type="ECO:0000259" key="2">
    <source>
        <dbReference type="PROSITE" id="PS50234"/>
    </source>
</evidence>
<dbReference type="Pfam" id="PF13519">
    <property type="entry name" value="VWA_2"/>
    <property type="match status" value="1"/>
</dbReference>
<dbReference type="SUPFAM" id="SSF53300">
    <property type="entry name" value="vWA-like"/>
    <property type="match status" value="1"/>
</dbReference>
<keyword evidence="1" id="KW-0812">Transmembrane</keyword>
<dbReference type="Proteomes" id="UP000199687">
    <property type="component" value="Unassembled WGS sequence"/>
</dbReference>
<dbReference type="OrthoDB" id="9780136at2"/>
<feature type="transmembrane region" description="Helical" evidence="1">
    <location>
        <begin position="59"/>
        <end position="80"/>
    </location>
</feature>
<evidence type="ECO:0000313" key="4">
    <source>
        <dbReference type="Proteomes" id="UP000199687"/>
    </source>
</evidence>
<evidence type="ECO:0000256" key="1">
    <source>
        <dbReference type="SAM" id="Phobius"/>
    </source>
</evidence>
<dbReference type="InterPro" id="IPR024163">
    <property type="entry name" value="Aerotolerance_reg_N"/>
</dbReference>
<gene>
    <name evidence="3" type="ORF">SAMN04487944_11539</name>
</gene>
<dbReference type="AlphaFoldDB" id="A0A1H9TXL2"/>
<keyword evidence="1" id="KW-0472">Membrane</keyword>
<feature type="transmembrane region" description="Helical" evidence="1">
    <location>
        <begin position="583"/>
        <end position="602"/>
    </location>
</feature>
<dbReference type="InterPro" id="IPR036465">
    <property type="entry name" value="vWFA_dom_sf"/>
</dbReference>
<name>A0A1H9TXL2_9BACI</name>
<evidence type="ECO:0000313" key="3">
    <source>
        <dbReference type="EMBL" id="SES01738.1"/>
    </source>
</evidence>
<dbReference type="Gene3D" id="3.40.50.410">
    <property type="entry name" value="von Willebrand factor, type A domain"/>
    <property type="match status" value="1"/>
</dbReference>
<dbReference type="Pfam" id="PF07584">
    <property type="entry name" value="BatA"/>
    <property type="match status" value="1"/>
</dbReference>
<reference evidence="3 4" key="1">
    <citation type="submission" date="2016-10" db="EMBL/GenBank/DDBJ databases">
        <authorList>
            <person name="de Groot N.N."/>
        </authorList>
    </citation>
    <scope>NUCLEOTIDE SEQUENCE [LARGE SCALE GENOMIC DNA]</scope>
    <source>
        <strain evidence="3 4">CGMCC 1.7727</strain>
    </source>
</reference>
<dbReference type="InterPro" id="IPR002035">
    <property type="entry name" value="VWF_A"/>
</dbReference>
<dbReference type="RefSeq" id="WP_089742228.1">
    <property type="nucleotide sequence ID" value="NZ_FOGL01000015.1"/>
</dbReference>
<protein>
    <submittedName>
        <fullName evidence="3">von Willebrand factor type A domain-containing protein</fullName>
    </submittedName>
</protein>
<feature type="transmembrane region" description="Helical" evidence="1">
    <location>
        <begin position="6"/>
        <end position="24"/>
    </location>
</feature>
<sequence>MGFLAPVSFWFLSAIPILLIFYFFKKQFEQQTISSIYLWEQALQEWESDRWWNKLQKNLLLLLQLLILLFLIFALTRPYFTGDRVSGDHLVIVMDSSATMMAERDGTSRFANAKEQAEDLIKKLGNEHKVSVIHAQKDPVLLASNETNHEVVLDEIRKLQVSYQHENMKDSLQLAYSLIQQETGEVHVFTDNLDKETLTEQTFSNPIVVHNGKAAENNIAIKAFGVKQTGDQISAIVTAENESAEAMDVTFTVSNDGNELEQVTESIPPNEQLTFNLENLSVHQYYQVKIEEDAYLSDNTMYALLPEQQAPSIYLAGEVNPFIEQALLSAGHDVTTVPTDENGAYSFPEATPETIYILSGVDAEQWPAGPKLVLSPSVGGPFDVKEKTALTYGLKQVNDDPMLSYADVGNVYLEKAFPVNNWNGFNPLVQSGEQTVIGKGIYEEAPLILFAFDLDDSDWPLQPGFPILLANSVAELAGSGESLGYFSPMESATVNFSTTANEVVLEQLDGENVQEMDLGNPEVIMPRTPGIYQLHEKTAAGSLYRYFVVQLDNEERTGKAAESFSIDGEGAKNTDVQLTKQEIWRIFAAIALLILFIEWEVYRRGISSR</sequence>
<proteinExistence type="predicted"/>